<dbReference type="RefSeq" id="WP_228425388.1">
    <property type="nucleotide sequence ID" value="NZ_JAJFNJ020000005.1"/>
</dbReference>
<accession>A0AAJ2X6N9</accession>
<organism evidence="1 2">
    <name type="scientific">Xanthomonas campestris pv. papavericola</name>
    <dbReference type="NCBI Taxonomy" id="487881"/>
    <lineage>
        <taxon>Bacteria</taxon>
        <taxon>Pseudomonadati</taxon>
        <taxon>Pseudomonadota</taxon>
        <taxon>Gammaproteobacteria</taxon>
        <taxon>Lysobacterales</taxon>
        <taxon>Lysobacteraceae</taxon>
        <taxon>Xanthomonas</taxon>
    </lineage>
</organism>
<sequence length="101" mass="11660">MTLSREIPEKLNKFRQGVIPSLLVLSAAFFLYQNEINSPHRYSSGTENAPIAPAHSFLTLRRHWTQWLCQIQDQESFYRVSFVSPEQCAQIYGEAVDTPEE</sequence>
<name>A0AAJ2X6N9_XANCA</name>
<dbReference type="EMBL" id="JAJFNJ020000005">
    <property type="protein sequence ID" value="MEC3890277.1"/>
    <property type="molecule type" value="Genomic_DNA"/>
</dbReference>
<dbReference type="Proteomes" id="UP001297361">
    <property type="component" value="Unassembled WGS sequence"/>
</dbReference>
<evidence type="ECO:0000313" key="2">
    <source>
        <dbReference type="Proteomes" id="UP001297361"/>
    </source>
</evidence>
<evidence type="ECO:0000313" key="1">
    <source>
        <dbReference type="EMBL" id="MEC3890277.1"/>
    </source>
</evidence>
<reference evidence="1" key="1">
    <citation type="submission" date="2021-10" db="EMBL/GenBank/DDBJ databases">
        <authorList>
            <person name="Hussein R."/>
            <person name="Harrison J."/>
            <person name="Studholme D.J."/>
            <person name="Vicente J."/>
            <person name="Grant M."/>
        </authorList>
    </citation>
    <scope>NUCLEOTIDE SEQUENCE</scope>
    <source>
        <strain evidence="1">NCPPB 2970</strain>
    </source>
</reference>
<dbReference type="AlphaFoldDB" id="A0AAJ2X6N9"/>
<gene>
    <name evidence="1" type="ORF">LLE72_021635</name>
</gene>
<proteinExistence type="predicted"/>
<protein>
    <submittedName>
        <fullName evidence="1">Uncharacterized protein</fullName>
    </submittedName>
</protein>
<reference evidence="1" key="2">
    <citation type="submission" date="2024-01" db="EMBL/GenBank/DDBJ databases">
        <title>Long-read genome sequencing of X. campestris pv. papavericola.</title>
        <authorList>
            <person name="Hussain R.M.F."/>
            <person name="Greer S."/>
            <person name="Harrison J."/>
            <person name="Grant M."/>
            <person name="Vicente J."/>
            <person name="Studholme D.J."/>
        </authorList>
    </citation>
    <scope>NUCLEOTIDE SEQUENCE</scope>
    <source>
        <strain evidence="1">NCPPB 2970</strain>
    </source>
</reference>
<comment type="caution">
    <text evidence="1">The sequence shown here is derived from an EMBL/GenBank/DDBJ whole genome shotgun (WGS) entry which is preliminary data.</text>
</comment>